<evidence type="ECO:0000256" key="2">
    <source>
        <dbReference type="SAM" id="SignalP"/>
    </source>
</evidence>
<name>A0A7Y9ESH8_9MICO</name>
<sequence>MPQHKSFLAPSALVLVAIAGVLVGCAPTAPHPESSASSTPTPTVSASAPPESAPSPVDAVITLDALEVDGTAIAYTDHEGVIAALGDLLGSVPAPTEPDGMGFPFYDWGSVRLTVPQEGPASVWIGGETDDVRFSTAQGIALGASRADALAAGAQEIGLDEDGDGIGDYLAVDIEEVPNTTSLVHPGQVGVRYVMLAIDADVVTKIFSNANDYADL</sequence>
<organism evidence="3 4">
    <name type="scientific">Microbacterium pseudoresistens</name>
    <dbReference type="NCBI Taxonomy" id="640634"/>
    <lineage>
        <taxon>Bacteria</taxon>
        <taxon>Bacillati</taxon>
        <taxon>Actinomycetota</taxon>
        <taxon>Actinomycetes</taxon>
        <taxon>Micrococcales</taxon>
        <taxon>Microbacteriaceae</taxon>
        <taxon>Microbacterium</taxon>
    </lineage>
</organism>
<evidence type="ECO:0000313" key="3">
    <source>
        <dbReference type="EMBL" id="NYD53051.1"/>
    </source>
</evidence>
<keyword evidence="4" id="KW-1185">Reference proteome</keyword>
<feature type="chain" id="PRO_5039109973" evidence="2">
    <location>
        <begin position="27"/>
        <end position="216"/>
    </location>
</feature>
<dbReference type="PROSITE" id="PS51257">
    <property type="entry name" value="PROKAR_LIPOPROTEIN"/>
    <property type="match status" value="1"/>
</dbReference>
<comment type="caution">
    <text evidence="3">The sequence shown here is derived from an EMBL/GenBank/DDBJ whole genome shotgun (WGS) entry which is preliminary data.</text>
</comment>
<reference evidence="3 4" key="1">
    <citation type="submission" date="2020-07" db="EMBL/GenBank/DDBJ databases">
        <title>Sequencing the genomes of 1000 actinobacteria strains.</title>
        <authorList>
            <person name="Klenk H.-P."/>
        </authorList>
    </citation>
    <scope>NUCLEOTIDE SEQUENCE [LARGE SCALE GENOMIC DNA]</scope>
    <source>
        <strain evidence="3 4">DSM 22185</strain>
    </source>
</reference>
<evidence type="ECO:0000313" key="4">
    <source>
        <dbReference type="Proteomes" id="UP000552045"/>
    </source>
</evidence>
<proteinExistence type="predicted"/>
<keyword evidence="2" id="KW-0732">Signal</keyword>
<dbReference type="Proteomes" id="UP000552045">
    <property type="component" value="Unassembled WGS sequence"/>
</dbReference>
<dbReference type="AlphaFoldDB" id="A0A7Y9ESH8"/>
<dbReference type="EMBL" id="JACCBH010000001">
    <property type="protein sequence ID" value="NYD53051.1"/>
    <property type="molecule type" value="Genomic_DNA"/>
</dbReference>
<dbReference type="RefSeq" id="WP_179430290.1">
    <property type="nucleotide sequence ID" value="NZ_BAABLC010000003.1"/>
</dbReference>
<accession>A0A7Y9ESH8</accession>
<gene>
    <name evidence="3" type="ORF">BKA02_000106</name>
</gene>
<feature type="region of interest" description="Disordered" evidence="1">
    <location>
        <begin position="29"/>
        <end position="56"/>
    </location>
</feature>
<protein>
    <submittedName>
        <fullName evidence="3">Uncharacterized protein</fullName>
    </submittedName>
</protein>
<feature type="signal peptide" evidence="2">
    <location>
        <begin position="1"/>
        <end position="26"/>
    </location>
</feature>
<evidence type="ECO:0000256" key="1">
    <source>
        <dbReference type="SAM" id="MobiDB-lite"/>
    </source>
</evidence>